<reference evidence="2 3" key="1">
    <citation type="journal article" date="2016" name="Nat. Commun.">
        <title>Thousands of microbial genomes shed light on interconnected biogeochemical processes in an aquifer system.</title>
        <authorList>
            <person name="Anantharaman K."/>
            <person name="Brown C.T."/>
            <person name="Hug L.A."/>
            <person name="Sharon I."/>
            <person name="Castelle C.J."/>
            <person name="Probst A.J."/>
            <person name="Thomas B.C."/>
            <person name="Singh A."/>
            <person name="Wilkins M.J."/>
            <person name="Karaoz U."/>
            <person name="Brodie E.L."/>
            <person name="Williams K.H."/>
            <person name="Hubbard S.S."/>
            <person name="Banfield J.F."/>
        </authorList>
    </citation>
    <scope>NUCLEOTIDE SEQUENCE [LARGE SCALE GENOMIC DNA]</scope>
</reference>
<name>A0A1G1YLK7_9BACT</name>
<feature type="transmembrane region" description="Helical" evidence="1">
    <location>
        <begin position="27"/>
        <end position="46"/>
    </location>
</feature>
<gene>
    <name evidence="2" type="ORF">A3A02_03240</name>
</gene>
<keyword evidence="1" id="KW-1133">Transmembrane helix</keyword>
<sequence length="146" mass="15645">MFITIQAQKIITKVLAILAATSKAQKIIIAVLAILLIGSASLAYYFSDQLQTVKNNPQKFTQEETKSLVAKVGQLMVLPAGEDPIIATVVDPERLKDQAFFAQAKKGDRVLIYSKAQKAILYDPVANKIVEVAPTNIGAAPAPAAP</sequence>
<dbReference type="EMBL" id="MHIM01000003">
    <property type="protein sequence ID" value="OGY53242.1"/>
    <property type="molecule type" value="Genomic_DNA"/>
</dbReference>
<organism evidence="2 3">
    <name type="scientific">Candidatus Buchananbacteria bacterium RIFCSPLOWO2_01_FULL_39_33</name>
    <dbReference type="NCBI Taxonomy" id="1797543"/>
    <lineage>
        <taxon>Bacteria</taxon>
        <taxon>Candidatus Buchananiibacteriota</taxon>
    </lineage>
</organism>
<comment type="caution">
    <text evidence="2">The sequence shown here is derived from an EMBL/GenBank/DDBJ whole genome shotgun (WGS) entry which is preliminary data.</text>
</comment>
<keyword evidence="1" id="KW-0812">Transmembrane</keyword>
<evidence type="ECO:0000313" key="2">
    <source>
        <dbReference type="EMBL" id="OGY53242.1"/>
    </source>
</evidence>
<dbReference type="Proteomes" id="UP000177376">
    <property type="component" value="Unassembled WGS sequence"/>
</dbReference>
<keyword evidence="1" id="KW-0472">Membrane</keyword>
<evidence type="ECO:0000256" key="1">
    <source>
        <dbReference type="SAM" id="Phobius"/>
    </source>
</evidence>
<dbReference type="AlphaFoldDB" id="A0A1G1YLK7"/>
<protein>
    <submittedName>
        <fullName evidence="2">Uncharacterized protein</fullName>
    </submittedName>
</protein>
<evidence type="ECO:0000313" key="3">
    <source>
        <dbReference type="Proteomes" id="UP000177376"/>
    </source>
</evidence>
<proteinExistence type="predicted"/>
<accession>A0A1G1YLK7</accession>